<dbReference type="GO" id="GO:0005834">
    <property type="term" value="C:heterotrimeric G-protein complex"/>
    <property type="evidence" value="ECO:0007669"/>
    <property type="project" value="InterPro"/>
</dbReference>
<dbReference type="PANTHER" id="PTHR10218">
    <property type="entry name" value="GTP-BINDING PROTEIN ALPHA SUBUNIT"/>
    <property type="match status" value="1"/>
</dbReference>
<dbReference type="Gene3D" id="1.10.400.10">
    <property type="entry name" value="GI Alpha 1, domain 2-like"/>
    <property type="match status" value="1"/>
</dbReference>
<keyword evidence="3 7" id="KW-0460">Magnesium</keyword>
<feature type="region of interest" description="Disordered" evidence="8">
    <location>
        <begin position="1"/>
        <end position="33"/>
    </location>
</feature>
<proteinExistence type="predicted"/>
<feature type="binding site" evidence="7">
    <location>
        <position position="242"/>
    </location>
    <ligand>
        <name>Mg(2+)</name>
        <dbReference type="ChEBI" id="CHEBI:18420"/>
    </ligand>
</feature>
<feature type="binding site" evidence="6">
    <location>
        <begin position="236"/>
        <end position="242"/>
    </location>
    <ligand>
        <name>GTP</name>
        <dbReference type="ChEBI" id="CHEBI:37565"/>
    </ligand>
</feature>
<dbReference type="PANTHER" id="PTHR10218:SF302">
    <property type="entry name" value="GUANINE NUCLEOTIDE-BINDING PROTEIN ALPHA-5 SUBUNIT"/>
    <property type="match status" value="1"/>
</dbReference>
<feature type="binding site" evidence="6">
    <location>
        <begin position="330"/>
        <end position="333"/>
    </location>
    <ligand>
        <name>GTP</name>
        <dbReference type="ChEBI" id="CHEBI:37565"/>
    </ligand>
</feature>
<sequence length="415" mass="47728">MGCQTSRVASTTNGRRNTGCRRRHRSQQDDEALERRNAEIEQGLANSRRAEKAVKILLLGSGESGKSTVLKQMRVIHGLGFSQFERSQYTKVIWCDAVQSMRILLQQAQELGIPLNSSNDEARALYDARELLLSTDPHQSYEDDEETGFLDEYVVEYGDSRRRPAEETDLLLPASEKPSRAQVAEAIDKLWRLDEGIQACMQRSNEFQLEVNAKYYFENIFTYARKDYLATDRDILVGRIKTTGITETVFNVRGMDFHMFDVGGQRSERRKWIHCFDNVTTILYVVAASEYDQVLFEDHTVNRMAEAFTLFESICNSRWFFRTPMILFLNKIDILAQKLATSSFKKYYPDFQGDETNPDHVLAYLQQRLTALNTNANRQVYVHHTCATDTESMKFVMQAVTDMVLQKNMTSSGII</sequence>
<comment type="caution">
    <text evidence="9">The sequence shown here is derived from an EMBL/GenBank/DDBJ whole genome shotgun (WGS) entry which is preliminary data.</text>
</comment>
<evidence type="ECO:0000256" key="2">
    <source>
        <dbReference type="ARBA" id="ARBA00022741"/>
    </source>
</evidence>
<evidence type="ECO:0000313" key="10">
    <source>
        <dbReference type="Proteomes" id="UP000761534"/>
    </source>
</evidence>
<dbReference type="GO" id="GO:0001664">
    <property type="term" value="F:G protein-coupled receptor binding"/>
    <property type="evidence" value="ECO:0007669"/>
    <property type="project" value="InterPro"/>
</dbReference>
<dbReference type="EMBL" id="SWFS01000149">
    <property type="protein sequence ID" value="KAA8915696.1"/>
    <property type="molecule type" value="Genomic_DNA"/>
</dbReference>
<protein>
    <recommendedName>
        <fullName evidence="11">Guanine nucleotide-binding protein subunit alpha</fullName>
    </recommendedName>
</protein>
<evidence type="ECO:0000256" key="6">
    <source>
        <dbReference type="PIRSR" id="PIRSR601019-1"/>
    </source>
</evidence>
<dbReference type="GO" id="GO:0046872">
    <property type="term" value="F:metal ion binding"/>
    <property type="evidence" value="ECO:0007669"/>
    <property type="project" value="UniProtKB-KW"/>
</dbReference>
<dbReference type="GO" id="GO:0005525">
    <property type="term" value="F:GTP binding"/>
    <property type="evidence" value="ECO:0007669"/>
    <property type="project" value="UniProtKB-KW"/>
</dbReference>
<dbReference type="SUPFAM" id="SSF52540">
    <property type="entry name" value="P-loop containing nucleoside triphosphate hydrolases"/>
    <property type="match status" value="1"/>
</dbReference>
<dbReference type="PROSITE" id="PS51882">
    <property type="entry name" value="G_ALPHA"/>
    <property type="match status" value="1"/>
</dbReference>
<evidence type="ECO:0000313" key="9">
    <source>
        <dbReference type="EMBL" id="KAA8915696.1"/>
    </source>
</evidence>
<gene>
    <name evidence="9" type="ORF">TRICI_002139</name>
</gene>
<feature type="binding site" evidence="7">
    <location>
        <position position="67"/>
    </location>
    <ligand>
        <name>Mg(2+)</name>
        <dbReference type="ChEBI" id="CHEBI:18420"/>
    </ligand>
</feature>
<evidence type="ECO:0000256" key="4">
    <source>
        <dbReference type="ARBA" id="ARBA00023134"/>
    </source>
</evidence>
<keyword evidence="10" id="KW-1185">Reference proteome</keyword>
<dbReference type="InterPro" id="IPR027417">
    <property type="entry name" value="P-loop_NTPase"/>
</dbReference>
<feature type="binding site" evidence="6">
    <location>
        <begin position="261"/>
        <end position="265"/>
    </location>
    <ligand>
        <name>GTP</name>
        <dbReference type="ChEBI" id="CHEBI:37565"/>
    </ligand>
</feature>
<keyword evidence="2 6" id="KW-0547">Nucleotide-binding</keyword>
<dbReference type="PRINTS" id="PR01241">
    <property type="entry name" value="GPROTEINAFNG"/>
</dbReference>
<keyword evidence="1 7" id="KW-0479">Metal-binding</keyword>
<dbReference type="SUPFAM" id="SSF47895">
    <property type="entry name" value="Transducin (alpha subunit), insertion domain"/>
    <property type="match status" value="1"/>
</dbReference>
<feature type="compositionally biased region" description="Polar residues" evidence="8">
    <location>
        <begin position="1"/>
        <end position="10"/>
    </location>
</feature>
<dbReference type="Gene3D" id="3.40.50.300">
    <property type="entry name" value="P-loop containing nucleotide triphosphate hydrolases"/>
    <property type="match status" value="1"/>
</dbReference>
<dbReference type="Proteomes" id="UP000761534">
    <property type="component" value="Unassembled WGS sequence"/>
</dbReference>
<dbReference type="AlphaFoldDB" id="A0A642V6K2"/>
<keyword evidence="5" id="KW-0807">Transducer</keyword>
<evidence type="ECO:0008006" key="11">
    <source>
        <dbReference type="Google" id="ProtNLM"/>
    </source>
</evidence>
<organism evidence="9 10">
    <name type="scientific">Trichomonascus ciferrii</name>
    <dbReference type="NCBI Taxonomy" id="44093"/>
    <lineage>
        <taxon>Eukaryota</taxon>
        <taxon>Fungi</taxon>
        <taxon>Dikarya</taxon>
        <taxon>Ascomycota</taxon>
        <taxon>Saccharomycotina</taxon>
        <taxon>Dipodascomycetes</taxon>
        <taxon>Dipodascales</taxon>
        <taxon>Trichomonascaceae</taxon>
        <taxon>Trichomonascus</taxon>
        <taxon>Trichomonascus ciferrii complex</taxon>
    </lineage>
</organism>
<dbReference type="GO" id="GO:0003924">
    <property type="term" value="F:GTPase activity"/>
    <property type="evidence" value="ECO:0007669"/>
    <property type="project" value="InterPro"/>
</dbReference>
<name>A0A642V6K2_9ASCO</name>
<dbReference type="PRINTS" id="PR00318">
    <property type="entry name" value="GPROTEINA"/>
</dbReference>
<keyword evidence="4 6" id="KW-0342">GTP-binding</keyword>
<accession>A0A642V6K2</accession>
<dbReference type="Pfam" id="PF00503">
    <property type="entry name" value="G-alpha"/>
    <property type="match status" value="1"/>
</dbReference>
<reference evidence="9" key="1">
    <citation type="journal article" date="2019" name="G3 (Bethesda)">
        <title>Genome Assemblies of Two Rare Opportunistic Yeast Pathogens: Diutina rugosa (syn. Candida rugosa) and Trichomonascus ciferrii (syn. Candida ciferrii).</title>
        <authorList>
            <person name="Mixao V."/>
            <person name="Saus E."/>
            <person name="Hansen A.P."/>
            <person name="Lass-Florl C."/>
            <person name="Gabaldon T."/>
        </authorList>
    </citation>
    <scope>NUCLEOTIDE SEQUENCE</scope>
    <source>
        <strain evidence="9">CBS 4856</strain>
    </source>
</reference>
<dbReference type="GO" id="GO:0000750">
    <property type="term" value="P:pheromone-dependent signal transduction involved in conjugation with cellular fusion"/>
    <property type="evidence" value="ECO:0007669"/>
    <property type="project" value="TreeGrafter"/>
</dbReference>
<dbReference type="SMART" id="SM00275">
    <property type="entry name" value="G_alpha"/>
    <property type="match status" value="1"/>
</dbReference>
<evidence type="ECO:0000256" key="7">
    <source>
        <dbReference type="PIRSR" id="PIRSR601019-2"/>
    </source>
</evidence>
<evidence type="ECO:0000256" key="5">
    <source>
        <dbReference type="ARBA" id="ARBA00023224"/>
    </source>
</evidence>
<dbReference type="FunFam" id="3.40.50.300:FF:000563">
    <property type="entry name" value="Guanine nucleotide-binding protein alpha subunit"/>
    <property type="match status" value="1"/>
</dbReference>
<evidence type="ECO:0000256" key="3">
    <source>
        <dbReference type="ARBA" id="ARBA00022842"/>
    </source>
</evidence>
<dbReference type="InterPro" id="IPR011025">
    <property type="entry name" value="GproteinA_insert"/>
</dbReference>
<dbReference type="CDD" id="cd00066">
    <property type="entry name" value="G-alpha"/>
    <property type="match status" value="1"/>
</dbReference>
<dbReference type="GO" id="GO:0007186">
    <property type="term" value="P:G protein-coupled receptor signaling pathway"/>
    <property type="evidence" value="ECO:0007669"/>
    <property type="project" value="InterPro"/>
</dbReference>
<feature type="binding site" evidence="6">
    <location>
        <begin position="63"/>
        <end position="68"/>
    </location>
    <ligand>
        <name>GTP</name>
        <dbReference type="ChEBI" id="CHEBI:37565"/>
    </ligand>
</feature>
<dbReference type="VEuPathDB" id="FungiDB:TRICI_002139"/>
<feature type="binding site" evidence="6">
    <location>
        <position position="387"/>
    </location>
    <ligand>
        <name>GTP</name>
        <dbReference type="ChEBI" id="CHEBI:37565"/>
    </ligand>
</feature>
<evidence type="ECO:0000256" key="1">
    <source>
        <dbReference type="ARBA" id="ARBA00022723"/>
    </source>
</evidence>
<dbReference type="OrthoDB" id="5817230at2759"/>
<dbReference type="GO" id="GO:0005737">
    <property type="term" value="C:cytoplasm"/>
    <property type="evidence" value="ECO:0007669"/>
    <property type="project" value="TreeGrafter"/>
</dbReference>
<evidence type="ECO:0000256" key="8">
    <source>
        <dbReference type="SAM" id="MobiDB-lite"/>
    </source>
</evidence>
<dbReference type="InterPro" id="IPR001019">
    <property type="entry name" value="Gprotein_alpha_su"/>
</dbReference>
<dbReference type="GO" id="GO:0031683">
    <property type="term" value="F:G-protein beta/gamma-subunit complex binding"/>
    <property type="evidence" value="ECO:0007669"/>
    <property type="project" value="InterPro"/>
</dbReference>
<dbReference type="InterPro" id="IPR002975">
    <property type="entry name" value="Fungi_Gprotein_alpha"/>
</dbReference>